<evidence type="ECO:0000313" key="2">
    <source>
        <dbReference type="EMBL" id="MFB9887612.1"/>
    </source>
</evidence>
<evidence type="ECO:0000313" key="3">
    <source>
        <dbReference type="Proteomes" id="UP001589628"/>
    </source>
</evidence>
<dbReference type="NCBIfam" id="TIGR01444">
    <property type="entry name" value="fkbM_fam"/>
    <property type="match status" value="1"/>
</dbReference>
<organism evidence="2 3">
    <name type="scientific">Balneatrix alpica</name>
    <dbReference type="NCBI Taxonomy" id="75684"/>
    <lineage>
        <taxon>Bacteria</taxon>
        <taxon>Pseudomonadati</taxon>
        <taxon>Pseudomonadota</taxon>
        <taxon>Gammaproteobacteria</taxon>
        <taxon>Oceanospirillales</taxon>
        <taxon>Balneatrichaceae</taxon>
        <taxon>Balneatrix</taxon>
    </lineage>
</organism>
<dbReference type="InterPro" id="IPR052514">
    <property type="entry name" value="SAM-dependent_MTase"/>
</dbReference>
<comment type="caution">
    <text evidence="2">The sequence shown here is derived from an EMBL/GenBank/DDBJ whole genome shotgun (WGS) entry which is preliminary data.</text>
</comment>
<dbReference type="PANTHER" id="PTHR34203">
    <property type="entry name" value="METHYLTRANSFERASE, FKBM FAMILY PROTEIN"/>
    <property type="match status" value="1"/>
</dbReference>
<dbReference type="InterPro" id="IPR006342">
    <property type="entry name" value="FkbM_mtfrase"/>
</dbReference>
<keyword evidence="2" id="KW-0808">Transferase</keyword>
<sequence>MRNIQLEKSAQLLTLPDLQLKDYDHIYIYGAGEIGSYIKQLITADGQGDKFRGFIETSPSPRSESISLAHLLTKIQSNTAVIIASSYQSEILEEIFKTNATPSFEIWLGNHLFQDAHYVVDQEVKNFILNLCQKSGKIINCAIDIGANVGKFSTLLALFSKEVHLFEPDPDNFAILKARFCEKSKIILNQVGMSDKAGELTLYKDLFTKEATSTTFDVSVSESWSTESFVTHTIPVTSLDEYCQQHKIEPNFIKIDAEGFDLKILKGGLKTIKRHQPIIVFENTPCHIHEYIQVLDELQRIYTLIKLSTQREIKDWSSLQVHPEQENSSYNYALVPKH</sequence>
<dbReference type="SUPFAM" id="SSF53335">
    <property type="entry name" value="S-adenosyl-L-methionine-dependent methyltransferases"/>
    <property type="match status" value="1"/>
</dbReference>
<dbReference type="Proteomes" id="UP001589628">
    <property type="component" value="Unassembled WGS sequence"/>
</dbReference>
<proteinExistence type="predicted"/>
<gene>
    <name evidence="2" type="ORF">ACFFLH_14415</name>
</gene>
<dbReference type="RefSeq" id="WP_027312767.1">
    <property type="nucleotide sequence ID" value="NZ_JBHLZN010000005.1"/>
</dbReference>
<dbReference type="EMBL" id="JBHLZN010000005">
    <property type="protein sequence ID" value="MFB9887612.1"/>
    <property type="molecule type" value="Genomic_DNA"/>
</dbReference>
<dbReference type="InterPro" id="IPR029063">
    <property type="entry name" value="SAM-dependent_MTases_sf"/>
</dbReference>
<keyword evidence="2" id="KW-0489">Methyltransferase</keyword>
<accession>A0ABV5ZEB6</accession>
<dbReference type="GO" id="GO:0032259">
    <property type="term" value="P:methylation"/>
    <property type="evidence" value="ECO:0007669"/>
    <property type="project" value="UniProtKB-KW"/>
</dbReference>
<name>A0ABV5ZEB6_9GAMM</name>
<dbReference type="GO" id="GO:0008168">
    <property type="term" value="F:methyltransferase activity"/>
    <property type="evidence" value="ECO:0007669"/>
    <property type="project" value="UniProtKB-KW"/>
</dbReference>
<keyword evidence="3" id="KW-1185">Reference proteome</keyword>
<protein>
    <submittedName>
        <fullName evidence="2">FkbM family methyltransferase</fullName>
    </submittedName>
</protein>
<dbReference type="PANTHER" id="PTHR34203:SF15">
    <property type="entry name" value="SLL1173 PROTEIN"/>
    <property type="match status" value="1"/>
</dbReference>
<feature type="domain" description="Methyltransferase FkbM" evidence="1">
    <location>
        <begin position="144"/>
        <end position="287"/>
    </location>
</feature>
<evidence type="ECO:0000259" key="1">
    <source>
        <dbReference type="Pfam" id="PF05050"/>
    </source>
</evidence>
<dbReference type="Gene3D" id="3.40.50.150">
    <property type="entry name" value="Vaccinia Virus protein VP39"/>
    <property type="match status" value="1"/>
</dbReference>
<reference evidence="2 3" key="1">
    <citation type="submission" date="2024-09" db="EMBL/GenBank/DDBJ databases">
        <authorList>
            <person name="Sun Q."/>
            <person name="Mori K."/>
        </authorList>
    </citation>
    <scope>NUCLEOTIDE SEQUENCE [LARGE SCALE GENOMIC DNA]</scope>
    <source>
        <strain evidence="2 3">ATCC 51285</strain>
    </source>
</reference>
<dbReference type="Pfam" id="PF05050">
    <property type="entry name" value="Methyltransf_21"/>
    <property type="match status" value="1"/>
</dbReference>